<dbReference type="Pfam" id="PF01612">
    <property type="entry name" value="DNA_pol_A_exo1"/>
    <property type="match status" value="1"/>
</dbReference>
<sequence length="207" mass="23686">MSLQIVEHHQDSYTVIINGSDHVLTTVTASGAKVERWVDKILNTHRCRLHQLVVGLDCEWRPSYSPQQNPVAVLQICVGHRCLIFQLQHADYTPQSLVDFLGDDRFTFVGAGVDGDAQRLQEDEELNVANTLDLRHLAVEKLGRPDLRNAGLARLAEIVMDFRMHKPRRVTMSNWDQMYLTYDQISYACADAFISFEIGRRLRFGVF</sequence>
<gene>
    <name evidence="4" type="ORF">Cni_G24758</name>
</gene>
<dbReference type="GO" id="GO:0005634">
    <property type="term" value="C:nucleus"/>
    <property type="evidence" value="ECO:0007669"/>
    <property type="project" value="TreeGrafter"/>
</dbReference>
<keyword evidence="5" id="KW-1185">Reference proteome</keyword>
<dbReference type="Gene3D" id="3.30.420.10">
    <property type="entry name" value="Ribonuclease H-like superfamily/Ribonuclease H"/>
    <property type="match status" value="1"/>
</dbReference>
<dbReference type="PANTHER" id="PTHR13620:SF105">
    <property type="entry name" value="OS01G0737700 PROTEIN"/>
    <property type="match status" value="1"/>
</dbReference>
<feature type="domain" description="3'-5' exonuclease" evidence="3">
    <location>
        <begin position="25"/>
        <end position="207"/>
    </location>
</feature>
<dbReference type="AlphaFoldDB" id="A0AAQ3QNS8"/>
<evidence type="ECO:0000313" key="4">
    <source>
        <dbReference type="EMBL" id="WOL15976.1"/>
    </source>
</evidence>
<dbReference type="InterPro" id="IPR002562">
    <property type="entry name" value="3'-5'_exonuclease_dom"/>
</dbReference>
<dbReference type="InterPro" id="IPR036397">
    <property type="entry name" value="RNaseH_sf"/>
</dbReference>
<evidence type="ECO:0000313" key="5">
    <source>
        <dbReference type="Proteomes" id="UP001327560"/>
    </source>
</evidence>
<dbReference type="EMBL" id="CP136897">
    <property type="protein sequence ID" value="WOL15976.1"/>
    <property type="molecule type" value="Genomic_DNA"/>
</dbReference>
<dbReference type="CDD" id="cd06141">
    <property type="entry name" value="WRN_exo"/>
    <property type="match status" value="1"/>
</dbReference>
<evidence type="ECO:0000256" key="1">
    <source>
        <dbReference type="ARBA" id="ARBA00022722"/>
    </source>
</evidence>
<dbReference type="PANTHER" id="PTHR13620">
    <property type="entry name" value="3-5 EXONUCLEASE"/>
    <property type="match status" value="1"/>
</dbReference>
<keyword evidence="1" id="KW-0540">Nuclease</keyword>
<keyword evidence="2" id="KW-0378">Hydrolase</keyword>
<dbReference type="GO" id="GO:0006139">
    <property type="term" value="P:nucleobase-containing compound metabolic process"/>
    <property type="evidence" value="ECO:0007669"/>
    <property type="project" value="InterPro"/>
</dbReference>
<dbReference type="FunFam" id="3.30.420.10:FF:000054">
    <property type="entry name" value="Werner Syndrome-like exonuclease"/>
    <property type="match status" value="1"/>
</dbReference>
<evidence type="ECO:0000259" key="3">
    <source>
        <dbReference type="SMART" id="SM00474"/>
    </source>
</evidence>
<dbReference type="GO" id="GO:0005737">
    <property type="term" value="C:cytoplasm"/>
    <property type="evidence" value="ECO:0007669"/>
    <property type="project" value="TreeGrafter"/>
</dbReference>
<evidence type="ECO:0000256" key="2">
    <source>
        <dbReference type="ARBA" id="ARBA00022801"/>
    </source>
</evidence>
<dbReference type="InterPro" id="IPR051132">
    <property type="entry name" value="3-5_Exonuclease_domain"/>
</dbReference>
<dbReference type="GO" id="GO:0008408">
    <property type="term" value="F:3'-5' exonuclease activity"/>
    <property type="evidence" value="ECO:0007669"/>
    <property type="project" value="InterPro"/>
</dbReference>
<name>A0AAQ3QNS8_9LILI</name>
<dbReference type="SMART" id="SM00474">
    <property type="entry name" value="35EXOc"/>
    <property type="match status" value="1"/>
</dbReference>
<proteinExistence type="predicted"/>
<dbReference type="SUPFAM" id="SSF53098">
    <property type="entry name" value="Ribonuclease H-like"/>
    <property type="match status" value="1"/>
</dbReference>
<protein>
    <recommendedName>
        <fullName evidence="3">3'-5' exonuclease domain-containing protein</fullName>
    </recommendedName>
</protein>
<organism evidence="4 5">
    <name type="scientific">Canna indica</name>
    <name type="common">Indian-shot</name>
    <dbReference type="NCBI Taxonomy" id="4628"/>
    <lineage>
        <taxon>Eukaryota</taxon>
        <taxon>Viridiplantae</taxon>
        <taxon>Streptophyta</taxon>
        <taxon>Embryophyta</taxon>
        <taxon>Tracheophyta</taxon>
        <taxon>Spermatophyta</taxon>
        <taxon>Magnoliopsida</taxon>
        <taxon>Liliopsida</taxon>
        <taxon>Zingiberales</taxon>
        <taxon>Cannaceae</taxon>
        <taxon>Canna</taxon>
    </lineage>
</organism>
<dbReference type="Proteomes" id="UP001327560">
    <property type="component" value="Chromosome 8"/>
</dbReference>
<dbReference type="GO" id="GO:0003676">
    <property type="term" value="F:nucleic acid binding"/>
    <property type="evidence" value="ECO:0007669"/>
    <property type="project" value="InterPro"/>
</dbReference>
<reference evidence="4 5" key="1">
    <citation type="submission" date="2023-10" db="EMBL/GenBank/DDBJ databases">
        <title>Chromosome-scale genome assembly provides insights into flower coloration mechanisms of Canna indica.</title>
        <authorList>
            <person name="Li C."/>
        </authorList>
    </citation>
    <scope>NUCLEOTIDE SEQUENCE [LARGE SCALE GENOMIC DNA]</scope>
    <source>
        <tissue evidence="4">Flower</tissue>
    </source>
</reference>
<accession>A0AAQ3QNS8</accession>
<dbReference type="InterPro" id="IPR012337">
    <property type="entry name" value="RNaseH-like_sf"/>
</dbReference>